<sequence length="419" mass="45902">MAKHRKQPSRLSKCLIVLDITVIIGGVAMLVYLFLVPSLASKVSNMSASTPSEAQPTTESIRQSTSEEANESTTESTVEKSNHSAAEDRYLTSNQTTVTDEGEDLDQVLQDSGFIGSALIVKAGQIILHKGYGYANKEKDVRNQPDTLFNIGSIQKGMTGVLVMRAAAAGQLALSDTLAKYYPDIPNADNITLQQMLQMASGLKLTENPSDLSTETDVLTWDVAHTAMDQSQGVFHYSPINYNLLAGILTKVTGQSYASLFSDYFIQQQGFSQTQLFTTYLQEKLPTANYKTEGEADPYAQENTLSYATLASEIGTGNVYMSVGDLYHYFDCLLHEKLLNKEQLTQLWTPVSGSTYAAGFYDKGNYIRAHGGKGGFESYGLFSKDNQSSVILLSNRGRKSDAQLMDTLYHMVTGVETAF</sequence>
<reference evidence="6 7" key="1">
    <citation type="submission" date="2017-05" db="EMBL/GenBank/DDBJ databases">
        <title>The Genome Sequence of Enterococcus sp. 8G7_MSG3316.</title>
        <authorList>
            <consortium name="The Broad Institute Genomics Platform"/>
            <consortium name="The Broad Institute Genomic Center for Infectious Diseases"/>
            <person name="Earl A."/>
            <person name="Manson A."/>
            <person name="Schwartman J."/>
            <person name="Gilmore M."/>
            <person name="Abouelleil A."/>
            <person name="Cao P."/>
            <person name="Chapman S."/>
            <person name="Cusick C."/>
            <person name="Shea T."/>
            <person name="Young S."/>
            <person name="Neafsey D."/>
            <person name="Nusbaum C."/>
            <person name="Birren B."/>
        </authorList>
    </citation>
    <scope>NUCLEOTIDE SEQUENCE [LARGE SCALE GENOMIC DNA]</scope>
    <source>
        <strain evidence="6 7">8G7_MSG3316</strain>
    </source>
</reference>
<keyword evidence="2 4" id="KW-0472">Membrane</keyword>
<dbReference type="OrthoDB" id="2151402at2"/>
<dbReference type="EMBL" id="NGKU01000001">
    <property type="protein sequence ID" value="OTN75437.1"/>
    <property type="molecule type" value="Genomic_DNA"/>
</dbReference>
<evidence type="ECO:0000256" key="3">
    <source>
        <dbReference type="SAM" id="MobiDB-lite"/>
    </source>
</evidence>
<protein>
    <recommendedName>
        <fullName evidence="5">Beta-lactamase-related domain-containing protein</fullName>
    </recommendedName>
</protein>
<evidence type="ECO:0000256" key="4">
    <source>
        <dbReference type="SAM" id="Phobius"/>
    </source>
</evidence>
<feature type="transmembrane region" description="Helical" evidence="4">
    <location>
        <begin position="12"/>
        <end position="35"/>
    </location>
</feature>
<dbReference type="GO" id="GO:0016020">
    <property type="term" value="C:membrane"/>
    <property type="evidence" value="ECO:0007669"/>
    <property type="project" value="UniProtKB-SubCell"/>
</dbReference>
<dbReference type="PANTHER" id="PTHR46825:SF11">
    <property type="entry name" value="PENICILLIN-BINDING PROTEIN 4"/>
    <property type="match status" value="1"/>
</dbReference>
<dbReference type="RefSeq" id="WP_086273497.1">
    <property type="nucleotide sequence ID" value="NZ_NGKU01000001.1"/>
</dbReference>
<organism evidence="6 7">
    <name type="scientific">Candidatus Enterococcus testudinis</name>
    <dbReference type="NCBI Taxonomy" id="1834191"/>
    <lineage>
        <taxon>Bacteria</taxon>
        <taxon>Bacillati</taxon>
        <taxon>Bacillota</taxon>
        <taxon>Bacilli</taxon>
        <taxon>Lactobacillales</taxon>
        <taxon>Enterococcaceae</taxon>
        <taxon>Enterococcus</taxon>
    </lineage>
</organism>
<dbReference type="STRING" id="1834191.A5886_000507"/>
<evidence type="ECO:0000313" key="6">
    <source>
        <dbReference type="EMBL" id="OTN75437.1"/>
    </source>
</evidence>
<feature type="domain" description="Beta-lactamase-related" evidence="5">
    <location>
        <begin position="116"/>
        <end position="406"/>
    </location>
</feature>
<dbReference type="SUPFAM" id="SSF56601">
    <property type="entry name" value="beta-lactamase/transpeptidase-like"/>
    <property type="match status" value="1"/>
</dbReference>
<accession>A0A242A318</accession>
<comment type="subcellular location">
    <subcellularLocation>
        <location evidence="1">Membrane</location>
    </subcellularLocation>
</comment>
<evidence type="ECO:0000313" key="7">
    <source>
        <dbReference type="Proteomes" id="UP000195043"/>
    </source>
</evidence>
<dbReference type="PANTHER" id="PTHR46825">
    <property type="entry name" value="D-ALANYL-D-ALANINE-CARBOXYPEPTIDASE/ENDOPEPTIDASE AMPH"/>
    <property type="match status" value="1"/>
</dbReference>
<keyword evidence="4" id="KW-1133">Transmembrane helix</keyword>
<dbReference type="InterPro" id="IPR050491">
    <property type="entry name" value="AmpC-like"/>
</dbReference>
<dbReference type="InterPro" id="IPR012338">
    <property type="entry name" value="Beta-lactam/transpept-like"/>
</dbReference>
<evidence type="ECO:0000259" key="5">
    <source>
        <dbReference type="Pfam" id="PF00144"/>
    </source>
</evidence>
<dbReference type="InterPro" id="IPR001466">
    <property type="entry name" value="Beta-lactam-related"/>
</dbReference>
<feature type="compositionally biased region" description="Low complexity" evidence="3">
    <location>
        <begin position="64"/>
        <end position="76"/>
    </location>
</feature>
<dbReference type="AlphaFoldDB" id="A0A242A318"/>
<feature type="compositionally biased region" description="Polar residues" evidence="3">
    <location>
        <begin position="46"/>
        <end position="63"/>
    </location>
</feature>
<feature type="region of interest" description="Disordered" evidence="3">
    <location>
        <begin position="46"/>
        <end position="98"/>
    </location>
</feature>
<gene>
    <name evidence="6" type="ORF">A5886_000507</name>
</gene>
<comment type="caution">
    <text evidence="6">The sequence shown here is derived from an EMBL/GenBank/DDBJ whole genome shotgun (WGS) entry which is preliminary data.</text>
</comment>
<name>A0A242A318_9ENTE</name>
<dbReference type="Gene3D" id="3.40.710.10">
    <property type="entry name" value="DD-peptidase/beta-lactamase superfamily"/>
    <property type="match status" value="1"/>
</dbReference>
<keyword evidence="7" id="KW-1185">Reference proteome</keyword>
<feature type="compositionally biased region" description="Basic and acidic residues" evidence="3">
    <location>
        <begin position="77"/>
        <end position="90"/>
    </location>
</feature>
<keyword evidence="4" id="KW-0812">Transmembrane</keyword>
<dbReference type="Pfam" id="PF00144">
    <property type="entry name" value="Beta-lactamase"/>
    <property type="match status" value="1"/>
</dbReference>
<proteinExistence type="predicted"/>
<evidence type="ECO:0000256" key="2">
    <source>
        <dbReference type="ARBA" id="ARBA00023136"/>
    </source>
</evidence>
<evidence type="ECO:0000256" key="1">
    <source>
        <dbReference type="ARBA" id="ARBA00004370"/>
    </source>
</evidence>
<dbReference type="Proteomes" id="UP000195043">
    <property type="component" value="Unassembled WGS sequence"/>
</dbReference>